<keyword evidence="2" id="KW-0378">Hydrolase</keyword>
<dbReference type="Gene3D" id="3.30.450.330">
    <property type="match status" value="1"/>
</dbReference>
<evidence type="ECO:0000259" key="4">
    <source>
        <dbReference type="Pfam" id="PF00905"/>
    </source>
</evidence>
<keyword evidence="7" id="KW-1185">Reference proteome</keyword>
<dbReference type="InterPro" id="IPR036138">
    <property type="entry name" value="PBP_dimer_sf"/>
</dbReference>
<dbReference type="SUPFAM" id="SSF56519">
    <property type="entry name" value="Penicillin binding protein dimerisation domain"/>
    <property type="match status" value="1"/>
</dbReference>
<dbReference type="Proteomes" id="UP000003947">
    <property type="component" value="Unassembled WGS sequence"/>
</dbReference>
<dbReference type="InterPro" id="IPR001460">
    <property type="entry name" value="PCN-bd_Tpept"/>
</dbReference>
<feature type="domain" description="Penicillin-binding protein dimerisation" evidence="5">
    <location>
        <begin position="57"/>
        <end position="163"/>
    </location>
</feature>
<keyword evidence="2" id="KW-0121">Carboxypeptidase</keyword>
<comment type="subcellular location">
    <subcellularLocation>
        <location evidence="1">Membrane</location>
    </subcellularLocation>
</comment>
<dbReference type="HOGENOM" id="CLU_009289_6_2_5"/>
<keyword evidence="3" id="KW-0472">Membrane</keyword>
<name>I4YZL7_9HYPH</name>
<keyword evidence="6" id="KW-0132">Cell division</keyword>
<evidence type="ECO:0000313" key="6">
    <source>
        <dbReference type="EMBL" id="EIM29409.1"/>
    </source>
</evidence>
<proteinExistence type="predicted"/>
<sequence>MAGSPFRLAIDRAPGRIRLATYGFTALFSMIAVQLVTLGLEPYEPRAVSPNPIAQVRPEIIDRNGIVLAKDLDLFSVYAEPRRIIDIDEAVEGLTEVFNDIDPGELRRKLMSGSGFAWIRRSIAPSVADRVWSLGLAGIHLRREPTRVYPNGAAAAHVLGAVDIDNRGVAGIETWIDATSSAHEPESTKAMGDVTSPSVRLSIDLRIQHIYAEHLRSALRTYDAIGAAGLVLDVTNGEIIALVSLPDFDPNDPGLALHPDRINRMQVGRYEMGSIYKALTTALALDTGLFTLDSTFDASRPLSIGGASIDDFRGKRRVLTLPESFIYSSNIAMGQMALAIGAPRIQSFLKVLGQYDRIKTELSESSTPIVPSRWSNVTTATVAFGHGIAVTPLQGAMALAALVNGGNVITPTFLAERGLGERLRAQGVVKPETAAILRDLMRLNVEAGSARRAALDPIRIGGKTGTSEKVVGGVYSKEKVMTFFVGVAPIDSPRYLFLTILDEPSGLPETFGFRTSGWNAVPVTRRVMGEALPLLGIPSWTTLAN</sequence>
<feature type="domain" description="Penicillin-binding protein transpeptidase" evidence="4">
    <location>
        <begin position="230"/>
        <end position="509"/>
    </location>
</feature>
<evidence type="ECO:0000256" key="3">
    <source>
        <dbReference type="ARBA" id="ARBA00023136"/>
    </source>
</evidence>
<evidence type="ECO:0000256" key="2">
    <source>
        <dbReference type="ARBA" id="ARBA00022645"/>
    </source>
</evidence>
<dbReference type="GO" id="GO:0071555">
    <property type="term" value="P:cell wall organization"/>
    <property type="evidence" value="ECO:0007669"/>
    <property type="project" value="TreeGrafter"/>
</dbReference>
<dbReference type="Pfam" id="PF03717">
    <property type="entry name" value="PBP_dimer"/>
    <property type="match status" value="1"/>
</dbReference>
<organism evidence="6 7">
    <name type="scientific">Microvirga lotononidis</name>
    <dbReference type="NCBI Taxonomy" id="864069"/>
    <lineage>
        <taxon>Bacteria</taxon>
        <taxon>Pseudomonadati</taxon>
        <taxon>Pseudomonadota</taxon>
        <taxon>Alphaproteobacteria</taxon>
        <taxon>Hyphomicrobiales</taxon>
        <taxon>Methylobacteriaceae</taxon>
        <taxon>Microvirga</taxon>
    </lineage>
</organism>
<evidence type="ECO:0000256" key="1">
    <source>
        <dbReference type="ARBA" id="ARBA00004370"/>
    </source>
</evidence>
<dbReference type="InterPro" id="IPR012338">
    <property type="entry name" value="Beta-lactam/transpept-like"/>
</dbReference>
<dbReference type="GO" id="GO:0004180">
    <property type="term" value="F:carboxypeptidase activity"/>
    <property type="evidence" value="ECO:0007669"/>
    <property type="project" value="UniProtKB-KW"/>
</dbReference>
<dbReference type="PANTHER" id="PTHR30627:SF1">
    <property type="entry name" value="PEPTIDOGLYCAN D,D-TRANSPEPTIDASE FTSI"/>
    <property type="match status" value="1"/>
</dbReference>
<dbReference type="Gene3D" id="3.90.1310.10">
    <property type="entry name" value="Penicillin-binding protein 2a (Domain 2)"/>
    <property type="match status" value="1"/>
</dbReference>
<dbReference type="Pfam" id="PF00905">
    <property type="entry name" value="Transpeptidase"/>
    <property type="match status" value="1"/>
</dbReference>
<dbReference type="RefSeq" id="WP_009490874.1">
    <property type="nucleotide sequence ID" value="NZ_CP141048.1"/>
</dbReference>
<dbReference type="SUPFAM" id="SSF56601">
    <property type="entry name" value="beta-lactamase/transpeptidase-like"/>
    <property type="match status" value="1"/>
</dbReference>
<dbReference type="Gene3D" id="3.40.710.10">
    <property type="entry name" value="DD-peptidase/beta-lactamase superfamily"/>
    <property type="match status" value="1"/>
</dbReference>
<keyword evidence="6" id="KW-0131">Cell cycle</keyword>
<dbReference type="InterPro" id="IPR050515">
    <property type="entry name" value="Beta-lactam/transpept"/>
</dbReference>
<dbReference type="PATRIC" id="fig|864069.3.peg.2072"/>
<evidence type="ECO:0000313" key="7">
    <source>
        <dbReference type="Proteomes" id="UP000003947"/>
    </source>
</evidence>
<gene>
    <name evidence="6" type="ORF">MicloDRAFT_00018850</name>
</gene>
<keyword evidence="2" id="KW-0645">Protease</keyword>
<dbReference type="EMBL" id="JH660641">
    <property type="protein sequence ID" value="EIM29409.1"/>
    <property type="molecule type" value="Genomic_DNA"/>
</dbReference>
<dbReference type="GO" id="GO:0005886">
    <property type="term" value="C:plasma membrane"/>
    <property type="evidence" value="ECO:0007669"/>
    <property type="project" value="TreeGrafter"/>
</dbReference>
<protein>
    <submittedName>
        <fullName evidence="6">Cell division protein FtsI/penicillin-binding protein 2</fullName>
    </submittedName>
</protein>
<dbReference type="STRING" id="864069.MicloDRAFT_00018850"/>
<dbReference type="AlphaFoldDB" id="I4YZL7"/>
<dbReference type="eggNOG" id="COG0768">
    <property type="taxonomic scope" value="Bacteria"/>
</dbReference>
<dbReference type="InterPro" id="IPR005311">
    <property type="entry name" value="PBP_dimer"/>
</dbReference>
<dbReference type="PANTHER" id="PTHR30627">
    <property type="entry name" value="PEPTIDOGLYCAN D,D-TRANSPEPTIDASE"/>
    <property type="match status" value="1"/>
</dbReference>
<accession>I4YZL7</accession>
<dbReference type="OrthoDB" id="9789078at2"/>
<evidence type="ECO:0000259" key="5">
    <source>
        <dbReference type="Pfam" id="PF03717"/>
    </source>
</evidence>
<dbReference type="GO" id="GO:0008658">
    <property type="term" value="F:penicillin binding"/>
    <property type="evidence" value="ECO:0007669"/>
    <property type="project" value="InterPro"/>
</dbReference>
<dbReference type="GO" id="GO:0051301">
    <property type="term" value="P:cell division"/>
    <property type="evidence" value="ECO:0007669"/>
    <property type="project" value="UniProtKB-KW"/>
</dbReference>
<reference evidence="6 7" key="1">
    <citation type="submission" date="2012-02" db="EMBL/GenBank/DDBJ databases">
        <title>Improved High-Quality Draft sequence of Microvirga sp. WSM3557.</title>
        <authorList>
            <consortium name="US DOE Joint Genome Institute"/>
            <person name="Lucas S."/>
            <person name="Han J."/>
            <person name="Lapidus A."/>
            <person name="Cheng J.-F."/>
            <person name="Goodwin L."/>
            <person name="Pitluck S."/>
            <person name="Peters L."/>
            <person name="Zhang X."/>
            <person name="Detter J.C."/>
            <person name="Han C."/>
            <person name="Tapia R."/>
            <person name="Land M."/>
            <person name="Hauser L."/>
            <person name="Kyrpides N."/>
            <person name="Ivanova N."/>
            <person name="Pagani I."/>
            <person name="Brau L."/>
            <person name="Yates R."/>
            <person name="O'Hara G."/>
            <person name="Rui T."/>
            <person name="Howieson J."/>
            <person name="Reeve W."/>
            <person name="Woyke T."/>
        </authorList>
    </citation>
    <scope>NUCLEOTIDE SEQUENCE [LARGE SCALE GENOMIC DNA]</scope>
    <source>
        <strain evidence="6 7">WSM3557</strain>
    </source>
</reference>